<dbReference type="RefSeq" id="WP_145279070.1">
    <property type="nucleotide sequence ID" value="NZ_CP036426.1"/>
</dbReference>
<dbReference type="SUPFAM" id="SSF52255">
    <property type="entry name" value="N5-CAIR mutase (phosphoribosylaminoimidazole carboxylase, PurE)"/>
    <property type="match status" value="1"/>
</dbReference>
<dbReference type="GO" id="GO:0016787">
    <property type="term" value="F:hydrolase activity"/>
    <property type="evidence" value="ECO:0007669"/>
    <property type="project" value="InterPro"/>
</dbReference>
<organism evidence="3 4">
    <name type="scientific">Tautonia plasticadhaerens</name>
    <dbReference type="NCBI Taxonomy" id="2527974"/>
    <lineage>
        <taxon>Bacteria</taxon>
        <taxon>Pseudomonadati</taxon>
        <taxon>Planctomycetota</taxon>
        <taxon>Planctomycetia</taxon>
        <taxon>Isosphaerales</taxon>
        <taxon>Isosphaeraceae</taxon>
        <taxon>Tautonia</taxon>
    </lineage>
</organism>
<sequence length="289" mass="30417">MDAYDLKTLLDAVKSGAISPEEAEHKIRWPEPFEKVGEYATVDHHRRLRCGFPEVIFGLNKTAEHVEGILHAMKRQGEGCLVTRVAPDAADRLKRAFPEGEHNPIGRTFRIRREGPEPPKLGVVRIVTGGTSDLPVAEEARVTAEAWDCDVALVADVGVAGIHRLLGRLDELQGADVLIAVAGMEAALPSVLGGLTDCPIIGVPTSVGYGAHFGGLAALLGMLNSCSSNVVVVNIDSGFNGGHVAALIARRAAMARLGRTPQEGIAPDGASKGDGASARPQRHGLGDLS</sequence>
<dbReference type="PANTHER" id="PTHR43064:SF1">
    <property type="entry name" value="SLL1489 PROTEIN"/>
    <property type="match status" value="1"/>
</dbReference>
<dbReference type="Proteomes" id="UP000317835">
    <property type="component" value="Chromosome"/>
</dbReference>
<evidence type="ECO:0000259" key="2">
    <source>
        <dbReference type="SMART" id="SM01001"/>
    </source>
</evidence>
<evidence type="ECO:0000256" key="1">
    <source>
        <dbReference type="SAM" id="MobiDB-lite"/>
    </source>
</evidence>
<protein>
    <submittedName>
        <fullName evidence="3">N5-carboxyaminoimidazole ribonucleotide mutase</fullName>
        <ecNumber evidence="3">5.4.99.18</ecNumber>
    </submittedName>
</protein>
<dbReference type="EMBL" id="CP036426">
    <property type="protein sequence ID" value="QDV37973.1"/>
    <property type="molecule type" value="Genomic_DNA"/>
</dbReference>
<dbReference type="SMART" id="SM01001">
    <property type="entry name" value="AIRC"/>
    <property type="match status" value="1"/>
</dbReference>
<dbReference type="OrthoDB" id="9782511at2"/>
<dbReference type="GO" id="GO:0034023">
    <property type="term" value="F:5-(carboxyamino)imidazole ribonucleotide mutase activity"/>
    <property type="evidence" value="ECO:0007669"/>
    <property type="project" value="UniProtKB-EC"/>
</dbReference>
<gene>
    <name evidence="3" type="primary">purE_1</name>
    <name evidence="3" type="ORF">ElP_59200</name>
</gene>
<dbReference type="KEGG" id="tpla:ElP_59200"/>
<accession>A0A518HAU4</accession>
<reference evidence="3 4" key="1">
    <citation type="submission" date="2019-02" db="EMBL/GenBank/DDBJ databases">
        <title>Deep-cultivation of Planctomycetes and their phenomic and genomic characterization uncovers novel biology.</title>
        <authorList>
            <person name="Wiegand S."/>
            <person name="Jogler M."/>
            <person name="Boedeker C."/>
            <person name="Pinto D."/>
            <person name="Vollmers J."/>
            <person name="Rivas-Marin E."/>
            <person name="Kohn T."/>
            <person name="Peeters S.H."/>
            <person name="Heuer A."/>
            <person name="Rast P."/>
            <person name="Oberbeckmann S."/>
            <person name="Bunk B."/>
            <person name="Jeske O."/>
            <person name="Meyerdierks A."/>
            <person name="Storesund J.E."/>
            <person name="Kallscheuer N."/>
            <person name="Luecker S."/>
            <person name="Lage O.M."/>
            <person name="Pohl T."/>
            <person name="Merkel B.J."/>
            <person name="Hornburger P."/>
            <person name="Mueller R.-W."/>
            <person name="Bruemmer F."/>
            <person name="Labrenz M."/>
            <person name="Spormann A.M."/>
            <person name="Op den Camp H."/>
            <person name="Overmann J."/>
            <person name="Amann R."/>
            <person name="Jetten M.S.M."/>
            <person name="Mascher T."/>
            <person name="Medema M.H."/>
            <person name="Devos D.P."/>
            <person name="Kaster A.-K."/>
            <person name="Ovreas L."/>
            <person name="Rohde M."/>
            <person name="Galperin M.Y."/>
            <person name="Jogler C."/>
        </authorList>
    </citation>
    <scope>NUCLEOTIDE SEQUENCE [LARGE SCALE GENOMIC DNA]</scope>
    <source>
        <strain evidence="3 4">ElP</strain>
    </source>
</reference>
<feature type="region of interest" description="Disordered" evidence="1">
    <location>
        <begin position="261"/>
        <end position="289"/>
    </location>
</feature>
<feature type="domain" description="PurE" evidence="2">
    <location>
        <begin position="122"/>
        <end position="258"/>
    </location>
</feature>
<dbReference type="InterPro" id="IPR039476">
    <property type="entry name" value="P2CMN_synthase_LarB"/>
</dbReference>
<dbReference type="InterPro" id="IPR000031">
    <property type="entry name" value="PurE_dom"/>
</dbReference>
<dbReference type="AlphaFoldDB" id="A0A518HAU4"/>
<dbReference type="NCBIfam" id="NF033503">
    <property type="entry name" value="LarB"/>
    <property type="match status" value="1"/>
</dbReference>
<dbReference type="Pfam" id="PF00731">
    <property type="entry name" value="AIRC"/>
    <property type="match status" value="1"/>
</dbReference>
<keyword evidence="4" id="KW-1185">Reference proteome</keyword>
<name>A0A518HAU4_9BACT</name>
<dbReference type="EC" id="5.4.99.18" evidence="3"/>
<proteinExistence type="predicted"/>
<keyword evidence="3" id="KW-0413">Isomerase</keyword>
<evidence type="ECO:0000313" key="4">
    <source>
        <dbReference type="Proteomes" id="UP000317835"/>
    </source>
</evidence>
<dbReference type="GO" id="GO:0006189">
    <property type="term" value="P:'de novo' IMP biosynthetic process"/>
    <property type="evidence" value="ECO:0007669"/>
    <property type="project" value="InterPro"/>
</dbReference>
<evidence type="ECO:0000313" key="3">
    <source>
        <dbReference type="EMBL" id="QDV37973.1"/>
    </source>
</evidence>
<dbReference type="Gene3D" id="3.40.50.1970">
    <property type="match status" value="1"/>
</dbReference>
<dbReference type="PANTHER" id="PTHR43064">
    <property type="entry name" value="PHOSPHORIBOSYLAMINOIMIDAZOLE CARBOXYLASE-RELATED"/>
    <property type="match status" value="1"/>
</dbReference>